<accession>A0A8T8HY85</accession>
<evidence type="ECO:0000313" key="4">
    <source>
        <dbReference type="Proteomes" id="UP001195724"/>
    </source>
</evidence>
<proteinExistence type="predicted"/>
<reference evidence="1 4" key="1">
    <citation type="submission" date="2021-01" db="EMBL/GenBank/DDBJ databases">
        <title>Sequencing the genomes of 1000 actinobacteria strains.</title>
        <authorList>
            <person name="Klenk H.-P."/>
        </authorList>
    </citation>
    <scope>NUCLEOTIDE SEQUENCE [LARGE SCALE GENOMIC DNA]</scope>
    <source>
        <strain evidence="1 4">DSM 44581</strain>
    </source>
</reference>
<dbReference type="InterPro" id="IPR014729">
    <property type="entry name" value="Rossmann-like_a/b/a_fold"/>
</dbReference>
<dbReference type="EMBL" id="CP072788">
    <property type="protein sequence ID" value="QTR03583.1"/>
    <property type="molecule type" value="Genomic_DNA"/>
</dbReference>
<dbReference type="Proteomes" id="UP001195724">
    <property type="component" value="Unassembled WGS sequence"/>
</dbReference>
<protein>
    <submittedName>
        <fullName evidence="1">Nucleotide-binding universal stress UspA family protein</fullName>
    </submittedName>
</protein>
<dbReference type="SUPFAM" id="SSF52402">
    <property type="entry name" value="Adenine nucleotide alpha hydrolases-like"/>
    <property type="match status" value="1"/>
</dbReference>
<name>A0A8T8HY85_9PSEU</name>
<dbReference type="Gene3D" id="3.40.50.620">
    <property type="entry name" value="HUPs"/>
    <property type="match status" value="2"/>
</dbReference>
<evidence type="ECO:0000313" key="2">
    <source>
        <dbReference type="EMBL" id="QTR03583.1"/>
    </source>
</evidence>
<sequence>MITAAPIGWLPRQRTARRVTRSVAVGEDGSAASRRAVAWATRYAAATGAELVTAPPDALRTADCATLVVGPHGEPFRPRGFAAAAENPDRALVVVRGLPDPGTGAVTAAVGGASDTGVLSAAAAFCRAFGARLRVLHVHHNFGGVAEAAEPDDAPLRRALAFLEVVAADLTPAVVLDGRQPHDVFGAPVSDLVVVGRGPAGGLGRMARTALYHSACPVLIP</sequence>
<dbReference type="RefSeq" id="WP_204840359.1">
    <property type="nucleotide sequence ID" value="NZ_JAFBCL010000001.1"/>
</dbReference>
<evidence type="ECO:0000313" key="1">
    <source>
        <dbReference type="EMBL" id="MBM7809229.1"/>
    </source>
</evidence>
<dbReference type="EMBL" id="JAFBCL010000001">
    <property type="protein sequence ID" value="MBM7809229.1"/>
    <property type="molecule type" value="Genomic_DNA"/>
</dbReference>
<evidence type="ECO:0000313" key="3">
    <source>
        <dbReference type="Proteomes" id="UP000671828"/>
    </source>
</evidence>
<dbReference type="AlphaFoldDB" id="A0A8T8HY85"/>
<organism evidence="2 3">
    <name type="scientific">Saccharothrix algeriensis</name>
    <dbReference type="NCBI Taxonomy" id="173560"/>
    <lineage>
        <taxon>Bacteria</taxon>
        <taxon>Bacillati</taxon>
        <taxon>Actinomycetota</taxon>
        <taxon>Actinomycetes</taxon>
        <taxon>Pseudonocardiales</taxon>
        <taxon>Pseudonocardiaceae</taxon>
        <taxon>Saccharothrix</taxon>
    </lineage>
</organism>
<gene>
    <name evidence="2" type="ORF">J7S33_00505</name>
    <name evidence="1" type="ORF">JOE68_000094</name>
</gene>
<keyword evidence="4" id="KW-1185">Reference proteome</keyword>
<reference evidence="2" key="2">
    <citation type="submission" date="2021-04" db="EMBL/GenBank/DDBJ databases">
        <title>Saccharothrix algeriensis WGS.</title>
        <authorList>
            <person name="Stuskova K."/>
            <person name="Hakalova E."/>
            <person name="Tebbal A.B."/>
            <person name="Eichmeier A."/>
        </authorList>
    </citation>
    <scope>NUCLEOTIDE SEQUENCE</scope>
    <source>
        <strain evidence="2">NRRL B-24137</strain>
    </source>
</reference>
<dbReference type="Proteomes" id="UP000671828">
    <property type="component" value="Chromosome"/>
</dbReference>